<dbReference type="OrthoDB" id="8479510at2"/>
<sequence>MGMRPIGTAEELERRRRRAVELVKWGESPSKVAYFLGCGRSSVYTWLKAEREAPETLAARPHPGPPPRLSDEQIGELEGLLLKGSRAHGWPNDLWSAHRVAEVIRRHFGVSYHVEHVRKLIRRRPSWSSQRPQKKARQRNEAKTTN</sequence>
<accession>A0A518H5Q4</accession>
<dbReference type="KEGG" id="tpla:ElP_40840"/>
<keyword evidence="4" id="KW-1185">Reference proteome</keyword>
<feature type="region of interest" description="Disordered" evidence="1">
    <location>
        <begin position="124"/>
        <end position="146"/>
    </location>
</feature>
<dbReference type="EMBL" id="CP036426">
    <property type="protein sequence ID" value="QDV36169.1"/>
    <property type="molecule type" value="Genomic_DNA"/>
</dbReference>
<organism evidence="3 4">
    <name type="scientific">Tautonia plasticadhaerens</name>
    <dbReference type="NCBI Taxonomy" id="2527974"/>
    <lineage>
        <taxon>Bacteria</taxon>
        <taxon>Pseudomonadati</taxon>
        <taxon>Planctomycetota</taxon>
        <taxon>Planctomycetia</taxon>
        <taxon>Isosphaerales</taxon>
        <taxon>Isosphaeraceae</taxon>
        <taxon>Tautonia</taxon>
    </lineage>
</organism>
<dbReference type="Pfam" id="PF13551">
    <property type="entry name" value="HTH_29"/>
    <property type="match status" value="1"/>
</dbReference>
<protein>
    <recommendedName>
        <fullName evidence="2">Winged helix-turn helix domain-containing protein</fullName>
    </recommendedName>
</protein>
<dbReference type="Pfam" id="PF13592">
    <property type="entry name" value="HTH_33"/>
    <property type="match status" value="1"/>
</dbReference>
<dbReference type="InterPro" id="IPR025959">
    <property type="entry name" value="Winged_HTH_dom"/>
</dbReference>
<evidence type="ECO:0000256" key="1">
    <source>
        <dbReference type="SAM" id="MobiDB-lite"/>
    </source>
</evidence>
<dbReference type="InterPro" id="IPR009057">
    <property type="entry name" value="Homeodomain-like_sf"/>
</dbReference>
<feature type="domain" description="Winged helix-turn helix" evidence="2">
    <location>
        <begin position="92"/>
        <end position="143"/>
    </location>
</feature>
<gene>
    <name evidence="3" type="ORF">ElP_40840</name>
</gene>
<evidence type="ECO:0000259" key="2">
    <source>
        <dbReference type="Pfam" id="PF13592"/>
    </source>
</evidence>
<name>A0A518H5Q4_9BACT</name>
<proteinExistence type="predicted"/>
<dbReference type="Proteomes" id="UP000317835">
    <property type="component" value="Chromosome"/>
</dbReference>
<reference evidence="3 4" key="1">
    <citation type="submission" date="2019-02" db="EMBL/GenBank/DDBJ databases">
        <title>Deep-cultivation of Planctomycetes and their phenomic and genomic characterization uncovers novel biology.</title>
        <authorList>
            <person name="Wiegand S."/>
            <person name="Jogler M."/>
            <person name="Boedeker C."/>
            <person name="Pinto D."/>
            <person name="Vollmers J."/>
            <person name="Rivas-Marin E."/>
            <person name="Kohn T."/>
            <person name="Peeters S.H."/>
            <person name="Heuer A."/>
            <person name="Rast P."/>
            <person name="Oberbeckmann S."/>
            <person name="Bunk B."/>
            <person name="Jeske O."/>
            <person name="Meyerdierks A."/>
            <person name="Storesund J.E."/>
            <person name="Kallscheuer N."/>
            <person name="Luecker S."/>
            <person name="Lage O.M."/>
            <person name="Pohl T."/>
            <person name="Merkel B.J."/>
            <person name="Hornburger P."/>
            <person name="Mueller R.-W."/>
            <person name="Bruemmer F."/>
            <person name="Labrenz M."/>
            <person name="Spormann A.M."/>
            <person name="Op den Camp H."/>
            <person name="Overmann J."/>
            <person name="Amann R."/>
            <person name="Jetten M.S.M."/>
            <person name="Mascher T."/>
            <person name="Medema M.H."/>
            <person name="Devos D.P."/>
            <person name="Kaster A.-K."/>
            <person name="Ovreas L."/>
            <person name="Rohde M."/>
            <person name="Galperin M.Y."/>
            <person name="Jogler C."/>
        </authorList>
    </citation>
    <scope>NUCLEOTIDE SEQUENCE [LARGE SCALE GENOMIC DNA]</scope>
    <source>
        <strain evidence="3 4">ElP</strain>
    </source>
</reference>
<dbReference type="AlphaFoldDB" id="A0A518H5Q4"/>
<dbReference type="SUPFAM" id="SSF46689">
    <property type="entry name" value="Homeodomain-like"/>
    <property type="match status" value="1"/>
</dbReference>
<evidence type="ECO:0000313" key="3">
    <source>
        <dbReference type="EMBL" id="QDV36169.1"/>
    </source>
</evidence>
<evidence type="ECO:0000313" key="4">
    <source>
        <dbReference type="Proteomes" id="UP000317835"/>
    </source>
</evidence>